<dbReference type="Proteomes" id="UP000076154">
    <property type="component" value="Unassembled WGS sequence"/>
</dbReference>
<feature type="chain" id="PRO_5016480204" description="Hydrophobin" evidence="6">
    <location>
        <begin position="18"/>
        <end position="83"/>
    </location>
</feature>
<name>A0A369JE88_HYPMA</name>
<dbReference type="GO" id="GO:0009277">
    <property type="term" value="C:fungal-type cell wall"/>
    <property type="evidence" value="ECO:0007669"/>
    <property type="project" value="InterPro"/>
</dbReference>
<gene>
    <name evidence="7" type="ORF">Hypma_001821</name>
</gene>
<evidence type="ECO:0000256" key="5">
    <source>
        <dbReference type="ARBA" id="ARBA00023157"/>
    </source>
</evidence>
<dbReference type="OrthoDB" id="4225815at2759"/>
<dbReference type="EMBL" id="LUEZ02000113">
    <property type="protein sequence ID" value="RDB17176.1"/>
    <property type="molecule type" value="Genomic_DNA"/>
</dbReference>
<protein>
    <recommendedName>
        <fullName evidence="6">Hydrophobin</fullName>
    </recommendedName>
</protein>
<dbReference type="GO" id="GO:0005199">
    <property type="term" value="F:structural constituent of cell wall"/>
    <property type="evidence" value="ECO:0007669"/>
    <property type="project" value="InterPro"/>
</dbReference>
<proteinExistence type="inferred from homology"/>
<comment type="caution">
    <text evidence="7">The sequence shown here is derived from an EMBL/GenBank/DDBJ whole genome shotgun (WGS) entry which is preliminary data.</text>
</comment>
<dbReference type="InParanoid" id="A0A369JE88"/>
<keyword evidence="3 6" id="KW-0134">Cell wall</keyword>
<comment type="subcellular location">
    <subcellularLocation>
        <location evidence="1 6">Secreted</location>
        <location evidence="1 6">Cell wall</location>
    </subcellularLocation>
</comment>
<feature type="signal peptide" evidence="6">
    <location>
        <begin position="1"/>
        <end position="17"/>
    </location>
</feature>
<organism evidence="7 8">
    <name type="scientific">Hypsizygus marmoreus</name>
    <name type="common">White beech mushroom</name>
    <name type="synonym">Agaricus marmoreus</name>
    <dbReference type="NCBI Taxonomy" id="39966"/>
    <lineage>
        <taxon>Eukaryota</taxon>
        <taxon>Fungi</taxon>
        <taxon>Dikarya</taxon>
        <taxon>Basidiomycota</taxon>
        <taxon>Agaricomycotina</taxon>
        <taxon>Agaricomycetes</taxon>
        <taxon>Agaricomycetidae</taxon>
        <taxon>Agaricales</taxon>
        <taxon>Tricholomatineae</taxon>
        <taxon>Lyophyllaceae</taxon>
        <taxon>Hypsizygus</taxon>
    </lineage>
</organism>
<keyword evidence="6" id="KW-0732">Signal</keyword>
<accession>A0A369JE88</accession>
<evidence type="ECO:0000313" key="7">
    <source>
        <dbReference type="EMBL" id="RDB17176.1"/>
    </source>
</evidence>
<sequence length="83" mass="8362">MVALLAAAATMVAIIAASSVPDTYRPCNTSTIKCCQQTFDSDSVSASALLGLIGIPADGLTGQIGTPVPPSLQLGLMVAVTQR</sequence>
<evidence type="ECO:0000256" key="3">
    <source>
        <dbReference type="ARBA" id="ARBA00022512"/>
    </source>
</evidence>
<evidence type="ECO:0000256" key="4">
    <source>
        <dbReference type="ARBA" id="ARBA00022525"/>
    </source>
</evidence>
<reference evidence="7" key="1">
    <citation type="submission" date="2018-04" db="EMBL/GenBank/DDBJ databases">
        <title>Whole genome sequencing of Hypsizygus marmoreus.</title>
        <authorList>
            <person name="Choi I.-G."/>
            <person name="Min B."/>
            <person name="Kim J.-G."/>
            <person name="Kim S."/>
            <person name="Oh Y.-L."/>
            <person name="Kong W.-S."/>
            <person name="Park H."/>
            <person name="Jeong J."/>
            <person name="Song E.-S."/>
        </authorList>
    </citation>
    <scope>NUCLEOTIDE SEQUENCE [LARGE SCALE GENOMIC DNA]</scope>
    <source>
        <strain evidence="7">51987-8</strain>
    </source>
</reference>
<comment type="similarity">
    <text evidence="2 6">Belongs to the fungal hydrophobin family.</text>
</comment>
<evidence type="ECO:0000256" key="2">
    <source>
        <dbReference type="ARBA" id="ARBA00010446"/>
    </source>
</evidence>
<evidence type="ECO:0000256" key="6">
    <source>
        <dbReference type="RuleBase" id="RU365009"/>
    </source>
</evidence>
<keyword evidence="4 6" id="KW-0964">Secreted</keyword>
<evidence type="ECO:0000313" key="8">
    <source>
        <dbReference type="Proteomes" id="UP000076154"/>
    </source>
</evidence>
<dbReference type="CDD" id="cd23507">
    <property type="entry name" value="hydrophobin_I"/>
    <property type="match status" value="1"/>
</dbReference>
<dbReference type="InterPro" id="IPR001338">
    <property type="entry name" value="Class_I_Hydrophobin"/>
</dbReference>
<keyword evidence="5 6" id="KW-1015">Disulfide bond</keyword>
<dbReference type="Pfam" id="PF01185">
    <property type="entry name" value="Hydrophobin"/>
    <property type="match status" value="1"/>
</dbReference>
<dbReference type="AlphaFoldDB" id="A0A369JE88"/>
<keyword evidence="8" id="KW-1185">Reference proteome</keyword>
<evidence type="ECO:0000256" key="1">
    <source>
        <dbReference type="ARBA" id="ARBA00004191"/>
    </source>
</evidence>